<dbReference type="Proteomes" id="UP001341840">
    <property type="component" value="Unassembled WGS sequence"/>
</dbReference>
<comment type="caution">
    <text evidence="2">The sequence shown here is derived from an EMBL/GenBank/DDBJ whole genome shotgun (WGS) entry which is preliminary data.</text>
</comment>
<gene>
    <name evidence="2" type="ORF">PIB30_068437</name>
</gene>
<keyword evidence="3" id="KW-1185">Reference proteome</keyword>
<dbReference type="EMBL" id="JASCZI010242389">
    <property type="protein sequence ID" value="MED6210897.1"/>
    <property type="molecule type" value="Genomic_DNA"/>
</dbReference>
<proteinExistence type="predicted"/>
<sequence length="145" mass="16774">MTSTEQRETEQRKKHEDQLVRVEKQQEKDQKEEHIEKEGLDKTKGKGKGMQDTTNMLLLKDMVGKKTWKRQAMEKGIIKIGNANNEPGNGKRKAQQESNMGLDEIQLITKRICEQKDTQTAAAAKQPFRKRKMDEMARLRYSSGL</sequence>
<evidence type="ECO:0000313" key="3">
    <source>
        <dbReference type="Proteomes" id="UP001341840"/>
    </source>
</evidence>
<organism evidence="2 3">
    <name type="scientific">Stylosanthes scabra</name>
    <dbReference type="NCBI Taxonomy" id="79078"/>
    <lineage>
        <taxon>Eukaryota</taxon>
        <taxon>Viridiplantae</taxon>
        <taxon>Streptophyta</taxon>
        <taxon>Embryophyta</taxon>
        <taxon>Tracheophyta</taxon>
        <taxon>Spermatophyta</taxon>
        <taxon>Magnoliopsida</taxon>
        <taxon>eudicotyledons</taxon>
        <taxon>Gunneridae</taxon>
        <taxon>Pentapetalae</taxon>
        <taxon>rosids</taxon>
        <taxon>fabids</taxon>
        <taxon>Fabales</taxon>
        <taxon>Fabaceae</taxon>
        <taxon>Papilionoideae</taxon>
        <taxon>50 kb inversion clade</taxon>
        <taxon>dalbergioids sensu lato</taxon>
        <taxon>Dalbergieae</taxon>
        <taxon>Pterocarpus clade</taxon>
        <taxon>Stylosanthes</taxon>
    </lineage>
</organism>
<reference evidence="2 3" key="1">
    <citation type="journal article" date="2023" name="Plants (Basel)">
        <title>Bridging the Gap: Combining Genomics and Transcriptomics Approaches to Understand Stylosanthes scabra, an Orphan Legume from the Brazilian Caatinga.</title>
        <authorList>
            <person name="Ferreira-Neto J.R.C."/>
            <person name="da Silva M.D."/>
            <person name="Binneck E."/>
            <person name="de Melo N.F."/>
            <person name="da Silva R.H."/>
            <person name="de Melo A.L.T.M."/>
            <person name="Pandolfi V."/>
            <person name="Bustamante F.O."/>
            <person name="Brasileiro-Vidal A.C."/>
            <person name="Benko-Iseppon A.M."/>
        </authorList>
    </citation>
    <scope>NUCLEOTIDE SEQUENCE [LARGE SCALE GENOMIC DNA]</scope>
    <source>
        <tissue evidence="2">Leaves</tissue>
    </source>
</reference>
<feature type="compositionally biased region" description="Basic and acidic residues" evidence="1">
    <location>
        <begin position="1"/>
        <end position="44"/>
    </location>
</feature>
<evidence type="ECO:0000256" key="1">
    <source>
        <dbReference type="SAM" id="MobiDB-lite"/>
    </source>
</evidence>
<feature type="region of interest" description="Disordered" evidence="1">
    <location>
        <begin position="1"/>
        <end position="53"/>
    </location>
</feature>
<accession>A0ABU6YKG7</accession>
<evidence type="ECO:0000313" key="2">
    <source>
        <dbReference type="EMBL" id="MED6210897.1"/>
    </source>
</evidence>
<name>A0ABU6YKG7_9FABA</name>
<feature type="region of interest" description="Disordered" evidence="1">
    <location>
        <begin position="79"/>
        <end position="99"/>
    </location>
</feature>
<protein>
    <submittedName>
        <fullName evidence="2">Uncharacterized protein</fullName>
    </submittedName>
</protein>